<name>A0A5C1K5J5_9CAUD</name>
<gene>
    <name evidence="1" type="ORF">Zuri_99</name>
</gene>
<organism evidence="1 2">
    <name type="scientific">Pseudomonas phage Zuri</name>
    <dbReference type="NCBI Taxonomy" id="2604899"/>
    <lineage>
        <taxon>Viruses</taxon>
        <taxon>Duplodnaviria</taxon>
        <taxon>Heunggongvirae</taxon>
        <taxon>Uroviricota</taxon>
        <taxon>Caudoviricetes</taxon>
        <taxon>Schitoviridae</taxon>
        <taxon>Zurivirus</taxon>
        <taxon>Zurivirus zuri</taxon>
    </lineage>
</organism>
<evidence type="ECO:0000313" key="2">
    <source>
        <dbReference type="Proteomes" id="UP000322075"/>
    </source>
</evidence>
<sequence length="86" mass="9953">MQIYVKGVDESWTHSRWVPITLEYYFKEFPMDLCAVATQNEIDMINGAALIFGSTTKPQLIHINPLTYHAAICRVDMPQYFLKVEV</sequence>
<dbReference type="Proteomes" id="UP000322075">
    <property type="component" value="Segment"/>
</dbReference>
<reference evidence="1" key="1">
    <citation type="submission" date="2019-04" db="EMBL/GenBank/DDBJ databases">
        <authorList>
            <person name="Assadpour T."/>
            <person name="Ahmed J."/>
            <person name="Anderson S."/>
            <person name="Espinosa K."/>
            <person name="Gadsden T."/>
            <person name="Graham A."/>
            <person name="Hajjar W."/>
            <person name="Howard T."/>
            <person name="Lacafta O."/>
            <person name="Matney K."/>
            <person name="Matsen K."/>
            <person name="Osu J."/>
            <person name="Rupe E."/>
            <person name="Sang H."/>
            <person name="Wadi S."/>
            <person name="McNeal J."/>
            <person name="Temple L."/>
        </authorList>
    </citation>
    <scope>NUCLEOTIDE SEQUENCE [LARGE SCALE GENOMIC DNA]</scope>
</reference>
<dbReference type="EMBL" id="MK863032">
    <property type="protein sequence ID" value="QEM41093.1"/>
    <property type="molecule type" value="Genomic_DNA"/>
</dbReference>
<keyword evidence="2" id="KW-1185">Reference proteome</keyword>
<proteinExistence type="predicted"/>
<accession>A0A5C1K5J5</accession>
<protein>
    <submittedName>
        <fullName evidence="1">Uncharacterized protein</fullName>
    </submittedName>
</protein>
<evidence type="ECO:0000313" key="1">
    <source>
        <dbReference type="EMBL" id="QEM41093.1"/>
    </source>
</evidence>